<name>A0A8H7A1P3_PLEOS</name>
<dbReference type="SUPFAM" id="SSF69322">
    <property type="entry name" value="Tricorn protease domain 2"/>
    <property type="match status" value="1"/>
</dbReference>
<protein>
    <submittedName>
        <fullName evidence="1">Uncharacterized protein</fullName>
    </submittedName>
</protein>
<sequence length="635" mass="71160">MQFPFRLDYLIPFWRTSDEPRPPKYNFTLGDDVFSPMDLVSMSKPGTAFANPAGDLFLLPIKTYNATEVDDRHSVLLSSLGAAGQHTHELVLGERDSVFWLDSRTIAHVVHIETEESPYEQYDLKALSLDLKDSSEGHTGYLRVLSSSLIATLPTLGALDFQYLPQAQRLVFYDQISKDGYFPAYGPEEEAEQLEDPPPFFGSMFERLDDSDLDSYVVRELRMSDLSKTDDGSWALGTDYIRLTPHEPLPEITEQHAYDLSEARIIYAIDAEVEPSGCMCGLELPHDIYVNTIDGSTTARRIAKARSVTSPRLNNAGTKAAWFEDNAKIVIYDILQDVEFTLIDRMDLYPTSLVFSEVDDTLYFTGGNDIMVSVYSLPVPETPLSGPLDPHPVPTFIKETTSLRGLQALPNGSLLATLLSYASPNEVVLIRDPQGSNLVEQITHVNDGIIRRTNLTGGEAFDIPGIDNAHGWIFKAKGWVKDDGIKRPAILIHYKGEYCEITVVSRSDVWGLEVLVHGVTNGLIYQTPIGFFVVLISTNPLPRVCSSDPQRLKKLSAGWNHVLSAYLEIDRLRTIFIDEDLNETILRAVTDSGSKHGFQFRLAFGTFSTDHNLYFQCLDRDDVYRAYDFLQSVAQ</sequence>
<accession>A0A8H7A1P3</accession>
<proteinExistence type="predicted"/>
<keyword evidence="2" id="KW-1185">Reference proteome</keyword>
<dbReference type="Proteomes" id="UP000623687">
    <property type="component" value="Unassembled WGS sequence"/>
</dbReference>
<dbReference type="EMBL" id="JACETU010000002">
    <property type="protein sequence ID" value="KAF7436256.1"/>
    <property type="molecule type" value="Genomic_DNA"/>
</dbReference>
<dbReference type="VEuPathDB" id="FungiDB:PC9H_003085"/>
<dbReference type="AlphaFoldDB" id="A0A8H7A1P3"/>
<dbReference type="RefSeq" id="XP_036634155.1">
    <property type="nucleotide sequence ID" value="XM_036772682.1"/>
</dbReference>
<gene>
    <name evidence="1" type="ORF">PC9H_003085</name>
</gene>
<dbReference type="GeneID" id="59372903"/>
<dbReference type="OrthoDB" id="10327672at2759"/>
<evidence type="ECO:0000313" key="1">
    <source>
        <dbReference type="EMBL" id="KAF7436256.1"/>
    </source>
</evidence>
<evidence type="ECO:0000313" key="2">
    <source>
        <dbReference type="Proteomes" id="UP000623687"/>
    </source>
</evidence>
<comment type="caution">
    <text evidence="1">The sequence shown here is derived from an EMBL/GenBank/DDBJ whole genome shotgun (WGS) entry which is preliminary data.</text>
</comment>
<reference evidence="1" key="1">
    <citation type="submission" date="2019-07" db="EMBL/GenBank/DDBJ databases">
        <authorList>
            <person name="Palmer J.M."/>
        </authorList>
    </citation>
    <scope>NUCLEOTIDE SEQUENCE</scope>
    <source>
        <strain evidence="1">PC9</strain>
    </source>
</reference>
<organism evidence="1 2">
    <name type="scientific">Pleurotus ostreatus</name>
    <name type="common">Oyster mushroom</name>
    <name type="synonym">White-rot fungus</name>
    <dbReference type="NCBI Taxonomy" id="5322"/>
    <lineage>
        <taxon>Eukaryota</taxon>
        <taxon>Fungi</taxon>
        <taxon>Dikarya</taxon>
        <taxon>Basidiomycota</taxon>
        <taxon>Agaricomycotina</taxon>
        <taxon>Agaricomycetes</taxon>
        <taxon>Agaricomycetidae</taxon>
        <taxon>Agaricales</taxon>
        <taxon>Pleurotineae</taxon>
        <taxon>Pleurotaceae</taxon>
        <taxon>Pleurotus</taxon>
    </lineage>
</organism>